<accession>A0A834MLZ8</accession>
<dbReference type="EMBL" id="JAACXV010000004">
    <property type="protein sequence ID" value="KAF7287611.1"/>
    <property type="molecule type" value="Genomic_DNA"/>
</dbReference>
<evidence type="ECO:0000313" key="3">
    <source>
        <dbReference type="Proteomes" id="UP000625711"/>
    </source>
</evidence>
<name>A0A834MLZ8_RHYFE</name>
<feature type="region of interest" description="Disordered" evidence="1">
    <location>
        <begin position="1"/>
        <end position="28"/>
    </location>
</feature>
<proteinExistence type="predicted"/>
<dbReference type="Proteomes" id="UP000625711">
    <property type="component" value="Unassembled WGS sequence"/>
</dbReference>
<evidence type="ECO:0000256" key="1">
    <source>
        <dbReference type="SAM" id="MobiDB-lite"/>
    </source>
</evidence>
<protein>
    <submittedName>
        <fullName evidence="2">Uncharacterized protein</fullName>
    </submittedName>
</protein>
<organism evidence="2 3">
    <name type="scientific">Rhynchophorus ferrugineus</name>
    <name type="common">Red palm weevil</name>
    <name type="synonym">Curculio ferrugineus</name>
    <dbReference type="NCBI Taxonomy" id="354439"/>
    <lineage>
        <taxon>Eukaryota</taxon>
        <taxon>Metazoa</taxon>
        <taxon>Ecdysozoa</taxon>
        <taxon>Arthropoda</taxon>
        <taxon>Hexapoda</taxon>
        <taxon>Insecta</taxon>
        <taxon>Pterygota</taxon>
        <taxon>Neoptera</taxon>
        <taxon>Endopterygota</taxon>
        <taxon>Coleoptera</taxon>
        <taxon>Polyphaga</taxon>
        <taxon>Cucujiformia</taxon>
        <taxon>Curculionidae</taxon>
        <taxon>Dryophthorinae</taxon>
        <taxon>Rhynchophorus</taxon>
    </lineage>
</organism>
<comment type="caution">
    <text evidence="2">The sequence shown here is derived from an EMBL/GenBank/DDBJ whole genome shotgun (WGS) entry which is preliminary data.</text>
</comment>
<reference evidence="2" key="1">
    <citation type="submission" date="2020-08" db="EMBL/GenBank/DDBJ databases">
        <title>Genome sequencing and assembly of the red palm weevil Rhynchophorus ferrugineus.</title>
        <authorList>
            <person name="Dias G.B."/>
            <person name="Bergman C.M."/>
            <person name="Manee M."/>
        </authorList>
    </citation>
    <scope>NUCLEOTIDE SEQUENCE</scope>
    <source>
        <strain evidence="2">AA-2017</strain>
        <tissue evidence="2">Whole larva</tissue>
    </source>
</reference>
<gene>
    <name evidence="2" type="ORF">GWI33_005963</name>
</gene>
<keyword evidence="3" id="KW-1185">Reference proteome</keyword>
<sequence>MRENATGRHHHRREPGERPRIKFTGTNGVTPTLPSILRVVNGFHETVKLREQENVISSRWLFPFEICAINFRTFRFEASRFGVYIDPVQFR</sequence>
<evidence type="ECO:0000313" key="2">
    <source>
        <dbReference type="EMBL" id="KAF7287611.1"/>
    </source>
</evidence>
<dbReference type="AlphaFoldDB" id="A0A834MLZ8"/>